<dbReference type="STRING" id="1388766.A0A017S9M3"/>
<dbReference type="GeneID" id="63699709"/>
<evidence type="ECO:0000259" key="3">
    <source>
        <dbReference type="Pfam" id="PF24802"/>
    </source>
</evidence>
<evidence type="ECO:0000256" key="2">
    <source>
        <dbReference type="SAM" id="Phobius"/>
    </source>
</evidence>
<dbReference type="RefSeq" id="XP_040637436.1">
    <property type="nucleotide sequence ID" value="XM_040784585.1"/>
</dbReference>
<feature type="transmembrane region" description="Helical" evidence="2">
    <location>
        <begin position="160"/>
        <end position="178"/>
    </location>
</feature>
<keyword evidence="2" id="KW-1133">Transmembrane helix</keyword>
<feature type="transmembrane region" description="Helical" evidence="2">
    <location>
        <begin position="81"/>
        <end position="104"/>
    </location>
</feature>
<proteinExistence type="predicted"/>
<evidence type="ECO:0000313" key="5">
    <source>
        <dbReference type="Proteomes" id="UP000019804"/>
    </source>
</evidence>
<feature type="transmembrane region" description="Helical" evidence="2">
    <location>
        <begin position="116"/>
        <end position="140"/>
    </location>
</feature>
<dbReference type="PANTHER" id="PTHR37013:SF7">
    <property type="entry name" value="INTEGRAL MEMBRANE PROTEIN"/>
    <property type="match status" value="1"/>
</dbReference>
<feature type="domain" description="DUF7703" evidence="3">
    <location>
        <begin position="17"/>
        <end position="255"/>
    </location>
</feature>
<dbReference type="Pfam" id="PF24802">
    <property type="entry name" value="DUF7703"/>
    <property type="match status" value="1"/>
</dbReference>
<dbReference type="InterPro" id="IPR056120">
    <property type="entry name" value="DUF7703"/>
</dbReference>
<dbReference type="AlphaFoldDB" id="A0A017S9M3"/>
<evidence type="ECO:0000256" key="1">
    <source>
        <dbReference type="SAM" id="MobiDB-lite"/>
    </source>
</evidence>
<feature type="transmembrane region" description="Helical" evidence="2">
    <location>
        <begin position="21"/>
        <end position="45"/>
    </location>
</feature>
<evidence type="ECO:0000313" key="4">
    <source>
        <dbReference type="EMBL" id="EYE93748.1"/>
    </source>
</evidence>
<keyword evidence="2" id="KW-0812">Transmembrane</keyword>
<dbReference type="HOGENOM" id="CLU_045148_4_0_1"/>
<keyword evidence="2" id="KW-0472">Membrane</keyword>
<feature type="region of interest" description="Disordered" evidence="1">
    <location>
        <begin position="278"/>
        <end position="298"/>
    </location>
</feature>
<gene>
    <name evidence="4" type="ORF">EURHEDRAFT_459473</name>
</gene>
<feature type="transmembrane region" description="Helical" evidence="2">
    <location>
        <begin position="199"/>
        <end position="224"/>
    </location>
</feature>
<organism evidence="4 5">
    <name type="scientific">Aspergillus ruber (strain CBS 135680)</name>
    <dbReference type="NCBI Taxonomy" id="1388766"/>
    <lineage>
        <taxon>Eukaryota</taxon>
        <taxon>Fungi</taxon>
        <taxon>Dikarya</taxon>
        <taxon>Ascomycota</taxon>
        <taxon>Pezizomycotina</taxon>
        <taxon>Eurotiomycetes</taxon>
        <taxon>Eurotiomycetidae</taxon>
        <taxon>Eurotiales</taxon>
        <taxon>Aspergillaceae</taxon>
        <taxon>Aspergillus</taxon>
        <taxon>Aspergillus subgen. Aspergillus</taxon>
    </lineage>
</organism>
<dbReference type="OrthoDB" id="405906at2759"/>
<keyword evidence="5" id="KW-1185">Reference proteome</keyword>
<dbReference type="PANTHER" id="PTHR37013">
    <property type="entry name" value="INTEGRAL MEMBRANE PROTEIN (AFU_ORTHOLOGUE AFUA_1G05950)-RELATED"/>
    <property type="match status" value="1"/>
</dbReference>
<dbReference type="EMBL" id="KK088430">
    <property type="protein sequence ID" value="EYE93748.1"/>
    <property type="molecule type" value="Genomic_DNA"/>
</dbReference>
<protein>
    <recommendedName>
        <fullName evidence="3">DUF7703 domain-containing protein</fullName>
    </recommendedName>
</protein>
<name>A0A017S9M3_ASPRC</name>
<dbReference type="Proteomes" id="UP000019804">
    <property type="component" value="Unassembled WGS sequence"/>
</dbReference>
<reference evidence="5" key="1">
    <citation type="journal article" date="2014" name="Nat. Commun.">
        <title>Genomic adaptations of the halophilic Dead Sea filamentous fungus Eurotium rubrum.</title>
        <authorList>
            <person name="Kis-Papo T."/>
            <person name="Weig A.R."/>
            <person name="Riley R."/>
            <person name="Persoh D."/>
            <person name="Salamov A."/>
            <person name="Sun H."/>
            <person name="Lipzen A."/>
            <person name="Wasser S.P."/>
            <person name="Rambold G."/>
            <person name="Grigoriev I.V."/>
            <person name="Nevo E."/>
        </authorList>
    </citation>
    <scope>NUCLEOTIDE SEQUENCE [LARGE SCALE GENOMIC DNA]</scope>
    <source>
        <strain evidence="5">CBS 135680</strain>
    </source>
</reference>
<accession>A0A017S9M3</accession>
<feature type="transmembrane region" description="Helical" evidence="2">
    <location>
        <begin position="52"/>
        <end position="75"/>
    </location>
</feature>
<sequence>MSTAAIPDDVEFAYSDEIQRYIFSAFAGIVWYNAVELIVVCFVTFRRYRGCYFWSLLVSSFSLIPHVLGYIFLLFPLDVSPWLSVSFVLVPWCGMVTGQSLVLWSRLHLVLQSPKVLWGVLCMIIINGIAFHTPVFVLMYGIISPKADLFTRGYDIMERIQLVGFCVQELVLSGLYIYETAKLLRLRPEQRHRQILVQLLVINIFILILDVAVVGTEYAGYYAVQVMFKPVAYSIKLKLEYAILGKLVEIAQGVTSDSWASTSPRNAMRSDYGIRLGSGGEASDHSQEVDSTTVPPEVYVTDSPFPRCVKGHG</sequence>